<accession>A0A0G3EH19</accession>
<keyword evidence="1 3" id="KW-0694">RNA-binding</keyword>
<organism evidence="5 6">
    <name type="scientific">Kiritimatiella glycovorans</name>
    <dbReference type="NCBI Taxonomy" id="1307763"/>
    <lineage>
        <taxon>Bacteria</taxon>
        <taxon>Pseudomonadati</taxon>
        <taxon>Kiritimatiellota</taxon>
        <taxon>Kiritimatiellia</taxon>
        <taxon>Kiritimatiellales</taxon>
        <taxon>Kiritimatiellaceae</taxon>
        <taxon>Kiritimatiella</taxon>
    </lineage>
</organism>
<dbReference type="Pfam" id="PF01728">
    <property type="entry name" value="FtsJ"/>
    <property type="match status" value="1"/>
</dbReference>
<name>A0A0G3EH19_9BACT</name>
<evidence type="ECO:0000259" key="4">
    <source>
        <dbReference type="SMART" id="SM00363"/>
    </source>
</evidence>
<dbReference type="PROSITE" id="PS50889">
    <property type="entry name" value="S4"/>
    <property type="match status" value="1"/>
</dbReference>
<dbReference type="Proteomes" id="UP000035268">
    <property type="component" value="Chromosome"/>
</dbReference>
<evidence type="ECO:0000256" key="1">
    <source>
        <dbReference type="ARBA" id="ARBA00022884"/>
    </source>
</evidence>
<dbReference type="EMBL" id="CP010904">
    <property type="protein sequence ID" value="AKJ64105.1"/>
    <property type="molecule type" value="Genomic_DNA"/>
</dbReference>
<dbReference type="PIRSF" id="PIRSF005578">
    <property type="entry name" value="TlyA"/>
    <property type="match status" value="1"/>
</dbReference>
<dbReference type="Gene3D" id="3.10.290.10">
    <property type="entry name" value="RNA-binding S4 domain"/>
    <property type="match status" value="1"/>
</dbReference>
<dbReference type="InterPro" id="IPR004538">
    <property type="entry name" value="Hemolysin_A/TlyA"/>
</dbReference>
<dbReference type="InterPro" id="IPR002942">
    <property type="entry name" value="S4_RNA-bd"/>
</dbReference>
<dbReference type="Gene3D" id="3.40.50.150">
    <property type="entry name" value="Vaccinia Virus protein VP39"/>
    <property type="match status" value="1"/>
</dbReference>
<dbReference type="Pfam" id="PF01479">
    <property type="entry name" value="S4"/>
    <property type="match status" value="1"/>
</dbReference>
<reference evidence="5 6" key="2">
    <citation type="journal article" date="2016" name="ISME J.">
        <title>Characterization of the first cultured representative of Verrucomicrobia subdivision 5 indicates the proposal of a novel phylum.</title>
        <authorList>
            <person name="Spring S."/>
            <person name="Bunk B."/>
            <person name="Sproer C."/>
            <person name="Schumann P."/>
            <person name="Rohde M."/>
            <person name="Tindall B.J."/>
            <person name="Klenk H.P."/>
        </authorList>
    </citation>
    <scope>NUCLEOTIDE SEQUENCE [LARGE SCALE GENOMIC DNA]</scope>
    <source>
        <strain evidence="5 6">L21-Fru-AB</strain>
    </source>
</reference>
<dbReference type="EC" id="2.1.1.226" evidence="5"/>
<sequence>MKKPRLDQLLVERGLAQSRERARRLIIAGEVRVGGVPVTKPGRPVMPDAEIEVAARERYVGRGAYKLEHALHAFDLEVTDRTALDVGASTGGFTDCLLQHGARRVYAVDVGYGQLDYRLRQDPRVVVMERVHARYLQPDALPERVGFICVDVSFISLTLILPAVIPLASPGTWMVTLIKPQFEARRGQVARGGVVRDESVRKDTIERVRRFGQDQPGCRWIDCVPSPVRGPAGNVEYLALWTLEGDHAQDTTAKGGGDEA</sequence>
<gene>
    <name evidence="5" type="primary">tlyA</name>
    <name evidence="5" type="ORF">L21SP4_00842</name>
</gene>
<dbReference type="AlphaFoldDB" id="A0A0G3EH19"/>
<dbReference type="STRING" id="1307763.L21SP4_00842"/>
<dbReference type="PANTHER" id="PTHR32319">
    <property type="entry name" value="BACTERIAL HEMOLYSIN-LIKE PROTEIN"/>
    <property type="match status" value="1"/>
</dbReference>
<dbReference type="KEGG" id="vbl:L21SP4_00842"/>
<dbReference type="RefSeq" id="WP_052881471.1">
    <property type="nucleotide sequence ID" value="NZ_CP010904.1"/>
</dbReference>
<dbReference type="GO" id="GO:0032259">
    <property type="term" value="P:methylation"/>
    <property type="evidence" value="ECO:0007669"/>
    <property type="project" value="UniProtKB-KW"/>
</dbReference>
<evidence type="ECO:0000313" key="5">
    <source>
        <dbReference type="EMBL" id="AKJ64105.1"/>
    </source>
</evidence>
<dbReference type="InterPro" id="IPR002877">
    <property type="entry name" value="RNA_MeTrfase_FtsJ_dom"/>
</dbReference>
<dbReference type="InterPro" id="IPR047048">
    <property type="entry name" value="TlyA"/>
</dbReference>
<dbReference type="OrthoDB" id="9784736at2"/>
<evidence type="ECO:0000313" key="6">
    <source>
        <dbReference type="Proteomes" id="UP000035268"/>
    </source>
</evidence>
<protein>
    <submittedName>
        <fullName evidence="5">16S/23S rRNA (Cytidine-2'-O)-methyltransferase TlyA</fullName>
        <ecNumber evidence="5">2.1.1.226</ecNumber>
    </submittedName>
</protein>
<reference evidence="6" key="1">
    <citation type="submission" date="2015-02" db="EMBL/GenBank/DDBJ databases">
        <title>Description and complete genome sequence of the first cultured representative of the subdivision 5 of the Verrucomicrobia phylum.</title>
        <authorList>
            <person name="Spring S."/>
            <person name="Bunk B."/>
            <person name="Sproer C."/>
            <person name="Klenk H.-P."/>
        </authorList>
    </citation>
    <scope>NUCLEOTIDE SEQUENCE [LARGE SCALE GENOMIC DNA]</scope>
    <source>
        <strain evidence="6">L21-Fru-AB</strain>
    </source>
</reference>
<dbReference type="PATRIC" id="fig|1609981.3.peg.878"/>
<dbReference type="SUPFAM" id="SSF55174">
    <property type="entry name" value="Alpha-L RNA-binding motif"/>
    <property type="match status" value="1"/>
</dbReference>
<dbReference type="GO" id="GO:0008168">
    <property type="term" value="F:methyltransferase activity"/>
    <property type="evidence" value="ECO:0007669"/>
    <property type="project" value="UniProtKB-KW"/>
</dbReference>
<evidence type="ECO:0000256" key="3">
    <source>
        <dbReference type="PROSITE-ProRule" id="PRU00182"/>
    </source>
</evidence>
<keyword evidence="6" id="KW-1185">Reference proteome</keyword>
<dbReference type="InterPro" id="IPR036986">
    <property type="entry name" value="S4_RNA-bd_sf"/>
</dbReference>
<comment type="similarity">
    <text evidence="2">Belongs to the TlyA family.</text>
</comment>
<dbReference type="SMART" id="SM00363">
    <property type="entry name" value="S4"/>
    <property type="match status" value="1"/>
</dbReference>
<dbReference type="PANTHER" id="PTHR32319:SF0">
    <property type="entry name" value="BACTERIAL HEMOLYSIN-LIKE PROTEIN"/>
    <property type="match status" value="1"/>
</dbReference>
<evidence type="ECO:0000256" key="2">
    <source>
        <dbReference type="ARBA" id="ARBA00029460"/>
    </source>
</evidence>
<feature type="domain" description="RNA-binding S4" evidence="4">
    <location>
        <begin position="4"/>
        <end position="66"/>
    </location>
</feature>
<keyword evidence="5" id="KW-0808">Transferase</keyword>
<dbReference type="InterPro" id="IPR029063">
    <property type="entry name" value="SAM-dependent_MTases_sf"/>
</dbReference>
<dbReference type="CDD" id="cd00165">
    <property type="entry name" value="S4"/>
    <property type="match status" value="1"/>
</dbReference>
<dbReference type="SUPFAM" id="SSF53335">
    <property type="entry name" value="S-adenosyl-L-methionine-dependent methyltransferases"/>
    <property type="match status" value="1"/>
</dbReference>
<proteinExistence type="inferred from homology"/>
<dbReference type="NCBIfam" id="TIGR00478">
    <property type="entry name" value="tly"/>
    <property type="match status" value="1"/>
</dbReference>
<dbReference type="GO" id="GO:0003723">
    <property type="term" value="F:RNA binding"/>
    <property type="evidence" value="ECO:0007669"/>
    <property type="project" value="UniProtKB-KW"/>
</dbReference>
<keyword evidence="5" id="KW-0489">Methyltransferase</keyword>